<organism evidence="1">
    <name type="scientific">bioreactor metagenome</name>
    <dbReference type="NCBI Taxonomy" id="1076179"/>
    <lineage>
        <taxon>unclassified sequences</taxon>
        <taxon>metagenomes</taxon>
        <taxon>ecological metagenomes</taxon>
    </lineage>
</organism>
<comment type="caution">
    <text evidence="1">The sequence shown here is derived from an EMBL/GenBank/DDBJ whole genome shotgun (WGS) entry which is preliminary data.</text>
</comment>
<sequence length="163" mass="18123">MSKPGRVFQNDLRAGDRVLCRVRRMVGSAAENILDFVLNWIGPDCRKGLVTGRARGNGSNRIPAYKVVPCTGRILQRNIVAELRVGSRVTRIVASAAKDVVDIIRSRRIDKCNHIVGVVQRNRPGACRKQRIAADIRRGNGYGISNIELRILRRIVVGLQFVA</sequence>
<dbReference type="EMBL" id="VSSQ01007388">
    <property type="protein sequence ID" value="MPM35757.1"/>
    <property type="molecule type" value="Genomic_DNA"/>
</dbReference>
<evidence type="ECO:0000313" key="1">
    <source>
        <dbReference type="EMBL" id="MPM35757.1"/>
    </source>
</evidence>
<gene>
    <name evidence="1" type="ORF">SDC9_82351</name>
</gene>
<accession>A0A644Z574</accession>
<name>A0A644Z574_9ZZZZ</name>
<proteinExistence type="predicted"/>
<protein>
    <submittedName>
        <fullName evidence="1">Uncharacterized protein</fullName>
    </submittedName>
</protein>
<dbReference type="AlphaFoldDB" id="A0A644Z574"/>
<reference evidence="1" key="1">
    <citation type="submission" date="2019-08" db="EMBL/GenBank/DDBJ databases">
        <authorList>
            <person name="Kucharzyk K."/>
            <person name="Murdoch R.W."/>
            <person name="Higgins S."/>
            <person name="Loffler F."/>
        </authorList>
    </citation>
    <scope>NUCLEOTIDE SEQUENCE</scope>
</reference>